<dbReference type="EMBL" id="BK015988">
    <property type="protein sequence ID" value="DAF88627.1"/>
    <property type="molecule type" value="Genomic_DNA"/>
</dbReference>
<evidence type="ECO:0000313" key="1">
    <source>
        <dbReference type="EMBL" id="DAF88627.1"/>
    </source>
</evidence>
<reference evidence="1" key="1">
    <citation type="journal article" date="2021" name="Proc. Natl. Acad. Sci. U.S.A.">
        <title>A Catalog of Tens of Thousands of Viruses from Human Metagenomes Reveals Hidden Associations with Chronic Diseases.</title>
        <authorList>
            <person name="Tisza M.J."/>
            <person name="Buck C.B."/>
        </authorList>
    </citation>
    <scope>NUCLEOTIDE SEQUENCE</scope>
    <source>
        <strain evidence="1">Ctqzz19</strain>
    </source>
</reference>
<organism evidence="1">
    <name type="scientific">Siphoviridae sp. ctqzz19</name>
    <dbReference type="NCBI Taxonomy" id="2825682"/>
    <lineage>
        <taxon>Viruses</taxon>
        <taxon>Duplodnaviria</taxon>
        <taxon>Heunggongvirae</taxon>
        <taxon>Uroviricota</taxon>
        <taxon>Caudoviricetes</taxon>
    </lineage>
</organism>
<sequence length="74" mass="8639">MKKAKKFSDWCYKTLSDEEVNMLFTAIDTICGNHESEPWSKVYLAIMKTVNLKLVRMHADEALAELDEQEENKE</sequence>
<name>A0A8S5U2E2_9CAUD</name>
<accession>A0A8S5U2E2</accession>
<proteinExistence type="predicted"/>
<protein>
    <submittedName>
        <fullName evidence="1">Uncharacterized protein</fullName>
    </submittedName>
</protein>